<dbReference type="GO" id="GO:0008081">
    <property type="term" value="F:phosphoric diester hydrolase activity"/>
    <property type="evidence" value="ECO:0007669"/>
    <property type="project" value="InterPro"/>
</dbReference>
<dbReference type="PROSITE" id="PS50007">
    <property type="entry name" value="PIPLC_X_DOMAIN"/>
    <property type="match status" value="1"/>
</dbReference>
<dbReference type="Gene3D" id="3.20.20.190">
    <property type="entry name" value="Phosphatidylinositol (PI) phosphodiesterase"/>
    <property type="match status" value="1"/>
</dbReference>
<dbReference type="Proteomes" id="UP000256869">
    <property type="component" value="Unassembled WGS sequence"/>
</dbReference>
<dbReference type="InterPro" id="IPR017946">
    <property type="entry name" value="PLC-like_Pdiesterase_TIM-brl"/>
</dbReference>
<dbReference type="GO" id="GO:0006629">
    <property type="term" value="P:lipid metabolic process"/>
    <property type="evidence" value="ECO:0007669"/>
    <property type="project" value="InterPro"/>
</dbReference>
<dbReference type="PANTHER" id="PTHR46211">
    <property type="entry name" value="GLYCEROPHOSPHORYL DIESTER PHOSPHODIESTERASE"/>
    <property type="match status" value="1"/>
</dbReference>
<organism evidence="2 3">
    <name type="scientific">Cohnella lupini</name>
    <dbReference type="NCBI Taxonomy" id="1294267"/>
    <lineage>
        <taxon>Bacteria</taxon>
        <taxon>Bacillati</taxon>
        <taxon>Bacillota</taxon>
        <taxon>Bacilli</taxon>
        <taxon>Bacillales</taxon>
        <taxon>Paenibacillaceae</taxon>
        <taxon>Cohnella</taxon>
    </lineage>
</organism>
<reference evidence="2 3" key="1">
    <citation type="submission" date="2018-07" db="EMBL/GenBank/DDBJ databases">
        <title>Genomic Encyclopedia of Type Strains, Phase III (KMG-III): the genomes of soil and plant-associated and newly described type strains.</title>
        <authorList>
            <person name="Whitman W."/>
        </authorList>
    </citation>
    <scope>NUCLEOTIDE SEQUENCE [LARGE SCALE GENOMIC DNA]</scope>
    <source>
        <strain evidence="2 3">CECT 8236</strain>
    </source>
</reference>
<proteinExistence type="predicted"/>
<feature type="domain" description="GP-PDE" evidence="1">
    <location>
        <begin position="16"/>
        <end position="298"/>
    </location>
</feature>
<keyword evidence="3" id="KW-1185">Reference proteome</keyword>
<dbReference type="PANTHER" id="PTHR46211:SF14">
    <property type="entry name" value="GLYCEROPHOSPHODIESTER PHOSPHODIESTERASE"/>
    <property type="match status" value="1"/>
</dbReference>
<name>A0A3D9HQJ5_9BACL</name>
<dbReference type="SUPFAM" id="SSF51695">
    <property type="entry name" value="PLC-like phosphodiesterases"/>
    <property type="match status" value="2"/>
</dbReference>
<evidence type="ECO:0000313" key="2">
    <source>
        <dbReference type="EMBL" id="RED51762.1"/>
    </source>
</evidence>
<protein>
    <submittedName>
        <fullName evidence="2">Glycerophosphoryl diester phosphodiesterase family protein</fullName>
    </submittedName>
</protein>
<dbReference type="RefSeq" id="WP_115995891.1">
    <property type="nucleotide sequence ID" value="NZ_QRDY01000039.1"/>
</dbReference>
<dbReference type="InterPro" id="IPR030395">
    <property type="entry name" value="GP_PDE_dom"/>
</dbReference>
<dbReference type="EMBL" id="QRDY01000039">
    <property type="protein sequence ID" value="RED51762.1"/>
    <property type="molecule type" value="Genomic_DNA"/>
</dbReference>
<dbReference type="OrthoDB" id="384721at2"/>
<dbReference type="Pfam" id="PF03009">
    <property type="entry name" value="GDPD"/>
    <property type="match status" value="1"/>
</dbReference>
<accession>A0A3D9HQJ5</accession>
<sequence length="298" mass="34368">MMRIRPVLSEKEEKYPRLCSHRGFNSVAPENSLPALAMAVALGAEEIEFDLWPTKDGEIVVCHDTTVDRTSNGTGKLTELTMADIQSLDMGSWFDPRFRGTRFPSFEEVLALFGKKTIMNIHLKSVDTGYSPSPQMRQRHIELHKTYYENILIDMEGSHEKIIIEEELAWENNPDVKPYDSAIFRKISDLVDKYDCRDYVYITGEKDVLITSKNIAPHLSRNCLEGHMNYTIVENALKYDCERVQFCKPHLTKDMIHKAHHHGMKCNLFWSDNRQEAEYFFGQGIDTILVNDFLAVKA</sequence>
<evidence type="ECO:0000259" key="1">
    <source>
        <dbReference type="PROSITE" id="PS51704"/>
    </source>
</evidence>
<comment type="caution">
    <text evidence="2">The sequence shown here is derived from an EMBL/GenBank/DDBJ whole genome shotgun (WGS) entry which is preliminary data.</text>
</comment>
<dbReference type="AlphaFoldDB" id="A0A3D9HQJ5"/>
<dbReference type="PROSITE" id="PS51704">
    <property type="entry name" value="GP_PDE"/>
    <property type="match status" value="1"/>
</dbReference>
<evidence type="ECO:0000313" key="3">
    <source>
        <dbReference type="Proteomes" id="UP000256869"/>
    </source>
</evidence>
<gene>
    <name evidence="2" type="ORF">DFP95_13919</name>
</gene>